<feature type="domain" description="Glycoprotein hormone subunit beta" evidence="8">
    <location>
        <begin position="66"/>
        <end position="169"/>
    </location>
</feature>
<dbReference type="Gene3D" id="2.10.90.10">
    <property type="entry name" value="Cystine-knot cytokines"/>
    <property type="match status" value="1"/>
</dbReference>
<dbReference type="InterPro" id="IPR001545">
    <property type="entry name" value="Gonadotropin_bsu"/>
</dbReference>
<organism evidence="9 10">
    <name type="scientific">Thamnophis sirtalis</name>
    <dbReference type="NCBI Taxonomy" id="35019"/>
    <lineage>
        <taxon>Eukaryota</taxon>
        <taxon>Metazoa</taxon>
        <taxon>Chordata</taxon>
        <taxon>Craniata</taxon>
        <taxon>Vertebrata</taxon>
        <taxon>Euteleostomi</taxon>
        <taxon>Lepidosauria</taxon>
        <taxon>Squamata</taxon>
        <taxon>Bifurcata</taxon>
        <taxon>Unidentata</taxon>
        <taxon>Episquamata</taxon>
        <taxon>Toxicofera</taxon>
        <taxon>Serpentes</taxon>
        <taxon>Colubroidea</taxon>
        <taxon>Colubridae</taxon>
        <taxon>Natricinae</taxon>
        <taxon>Thamnophis</taxon>
    </lineage>
</organism>
<protein>
    <submittedName>
        <fullName evidence="10">Lutropin subunit beta-like</fullName>
    </submittedName>
</protein>
<dbReference type="PROSITE" id="PS00689">
    <property type="entry name" value="GLYCO_HORMONE_BETA_2"/>
    <property type="match status" value="1"/>
</dbReference>
<keyword evidence="6" id="KW-0325">Glycoprotein</keyword>
<dbReference type="GO" id="GO:0005737">
    <property type="term" value="C:cytoplasm"/>
    <property type="evidence" value="ECO:0007669"/>
    <property type="project" value="TreeGrafter"/>
</dbReference>
<evidence type="ECO:0000313" key="10">
    <source>
        <dbReference type="RefSeq" id="XP_013920574.1"/>
    </source>
</evidence>
<proteinExistence type="inferred from homology"/>
<comment type="subcellular location">
    <subcellularLocation>
        <location evidence="1 7">Secreted</location>
    </subcellularLocation>
</comment>
<dbReference type="FunFam" id="2.10.90.10:FF:000007">
    <property type="entry name" value="Luteinizing hormone beta subunit"/>
    <property type="match status" value="1"/>
</dbReference>
<evidence type="ECO:0000256" key="5">
    <source>
        <dbReference type="ARBA" id="ARBA00023157"/>
    </source>
</evidence>
<evidence type="ECO:0000256" key="7">
    <source>
        <dbReference type="RuleBase" id="RU004069"/>
    </source>
</evidence>
<evidence type="ECO:0000256" key="3">
    <source>
        <dbReference type="ARBA" id="ARBA00022525"/>
    </source>
</evidence>
<dbReference type="GO" id="GO:0005179">
    <property type="term" value="F:hormone activity"/>
    <property type="evidence" value="ECO:0007669"/>
    <property type="project" value="UniProtKB-KW"/>
</dbReference>
<keyword evidence="4 7" id="KW-0372">Hormone</keyword>
<dbReference type="PANTHER" id="PTHR11515">
    <property type="entry name" value="GLYCOPROTEIN HORMONE BETA CHAIN"/>
    <property type="match status" value="1"/>
</dbReference>
<dbReference type="GO" id="GO:0007186">
    <property type="term" value="P:G protein-coupled receptor signaling pathway"/>
    <property type="evidence" value="ECO:0007669"/>
    <property type="project" value="TreeGrafter"/>
</dbReference>
<dbReference type="KEGG" id="tsr:106547829"/>
<dbReference type="InterPro" id="IPR018245">
    <property type="entry name" value="Gonadotropin_bsu_CS"/>
</dbReference>
<dbReference type="SUPFAM" id="SSF57501">
    <property type="entry name" value="Cystine-knot cytokines"/>
    <property type="match status" value="1"/>
</dbReference>
<evidence type="ECO:0000259" key="8">
    <source>
        <dbReference type="Pfam" id="PF00007"/>
    </source>
</evidence>
<evidence type="ECO:0000256" key="2">
    <source>
        <dbReference type="ARBA" id="ARBA00006552"/>
    </source>
</evidence>
<accession>A0A6I9XWM2</accession>
<evidence type="ECO:0000313" key="9">
    <source>
        <dbReference type="Proteomes" id="UP000504617"/>
    </source>
</evidence>
<dbReference type="GO" id="GO:0005615">
    <property type="term" value="C:extracellular space"/>
    <property type="evidence" value="ECO:0007669"/>
    <property type="project" value="TreeGrafter"/>
</dbReference>
<gene>
    <name evidence="10" type="primary">LOC106547829</name>
</gene>
<keyword evidence="9" id="KW-1185">Reference proteome</keyword>
<name>A0A6I9XWM2_9SAUR</name>
<dbReference type="Pfam" id="PF00007">
    <property type="entry name" value="Cys_knot"/>
    <property type="match status" value="1"/>
</dbReference>
<dbReference type="InterPro" id="IPR029034">
    <property type="entry name" value="Cystine-knot_cytokine"/>
</dbReference>
<evidence type="ECO:0000256" key="1">
    <source>
        <dbReference type="ARBA" id="ARBA00004613"/>
    </source>
</evidence>
<dbReference type="PROSITE" id="PS00261">
    <property type="entry name" value="GLYCO_HORMONE_BETA_1"/>
    <property type="match status" value="1"/>
</dbReference>
<comment type="similarity">
    <text evidence="2 7">Belongs to the glycoprotein hormones subunit beta family.</text>
</comment>
<evidence type="ECO:0000256" key="4">
    <source>
        <dbReference type="ARBA" id="ARBA00022702"/>
    </source>
</evidence>
<sequence length="176" mass="19524">MDWVYELLRKYLLQTIDKTDLFQSNEIFLISSLFYIQAKNQLLATFLFLAATHCSILQSGVASSNQACRPINATIAAEKDGCPVCMAITTSICSGYCNTKDILWKPLFTSFRQKVCTYKEIQYETALLQGCPPDVDPSFIYPVALSCHCDLCNMDSSDCTVQGIGPDSCSNQNLLA</sequence>
<dbReference type="AlphaFoldDB" id="A0A6I9XWM2"/>
<dbReference type="OrthoDB" id="8453657at2759"/>
<dbReference type="Proteomes" id="UP000504617">
    <property type="component" value="Unplaced"/>
</dbReference>
<dbReference type="InterPro" id="IPR006208">
    <property type="entry name" value="Glyco_hormone_CN"/>
</dbReference>
<dbReference type="GeneID" id="106547829"/>
<reference evidence="10" key="1">
    <citation type="submission" date="2025-08" db="UniProtKB">
        <authorList>
            <consortium name="RefSeq"/>
        </authorList>
    </citation>
    <scope>IDENTIFICATION</scope>
    <source>
        <tissue evidence="10">Skeletal muscle</tissue>
    </source>
</reference>
<dbReference type="PANTHER" id="PTHR11515:SF11">
    <property type="entry name" value="LUTROPIN SUBUNIT BETA"/>
    <property type="match status" value="1"/>
</dbReference>
<evidence type="ECO:0000256" key="6">
    <source>
        <dbReference type="ARBA" id="ARBA00023180"/>
    </source>
</evidence>
<keyword evidence="3" id="KW-0964">Secreted</keyword>
<dbReference type="SMART" id="SM00068">
    <property type="entry name" value="GHB"/>
    <property type="match status" value="1"/>
</dbReference>
<dbReference type="RefSeq" id="XP_013920574.1">
    <property type="nucleotide sequence ID" value="XM_014065099.1"/>
</dbReference>
<dbReference type="CDD" id="cd00069">
    <property type="entry name" value="GHB_like"/>
    <property type="match status" value="1"/>
</dbReference>
<keyword evidence="5" id="KW-1015">Disulfide bond</keyword>